<sequence length="85" mass="9164">MEQFSQTMVLQAPAGFPRPMWWCWCRRWWIGMPCCGPASLMMALGLGAGGARAGSVDALGCLHIVEVLSDEALIEARSRLDPAAG</sequence>
<evidence type="ECO:0000313" key="1">
    <source>
        <dbReference type="EMBL" id="EUA32869.1"/>
    </source>
</evidence>
<dbReference type="PATRIC" id="fig|1299334.3.peg.5510"/>
<proteinExistence type="predicted"/>
<dbReference type="EMBL" id="JAOB01000050">
    <property type="protein sequence ID" value="EUA32869.1"/>
    <property type="molecule type" value="Genomic_DNA"/>
</dbReference>
<accession>X8AMQ2</accession>
<organism evidence="1">
    <name type="scientific">Mycobacterium xenopi 4042</name>
    <dbReference type="NCBI Taxonomy" id="1299334"/>
    <lineage>
        <taxon>Bacteria</taxon>
        <taxon>Bacillati</taxon>
        <taxon>Actinomycetota</taxon>
        <taxon>Actinomycetes</taxon>
        <taxon>Mycobacteriales</taxon>
        <taxon>Mycobacteriaceae</taxon>
        <taxon>Mycobacterium</taxon>
    </lineage>
</organism>
<reference evidence="1" key="1">
    <citation type="submission" date="2014-01" db="EMBL/GenBank/DDBJ databases">
        <authorList>
            <person name="Brown-Elliot B."/>
            <person name="Wallace R."/>
            <person name="Lenaerts A."/>
            <person name="Ordway D."/>
            <person name="DeGroote M.A."/>
            <person name="Parker T."/>
            <person name="Sizemore C."/>
            <person name="Tallon L.J."/>
            <person name="Sadzewicz L.K."/>
            <person name="Sengamalay N."/>
            <person name="Fraser C.M."/>
            <person name="Hine E."/>
            <person name="Shefchek K.A."/>
            <person name="Das S.P."/>
            <person name="Tettelin H."/>
        </authorList>
    </citation>
    <scope>NUCLEOTIDE SEQUENCE [LARGE SCALE GENOMIC DNA]</scope>
    <source>
        <strain evidence="1">4042</strain>
    </source>
</reference>
<protein>
    <submittedName>
        <fullName evidence="1">Uncharacterized protein</fullName>
    </submittedName>
</protein>
<comment type="caution">
    <text evidence="1">The sequence shown here is derived from an EMBL/GenBank/DDBJ whole genome shotgun (WGS) entry which is preliminary data.</text>
</comment>
<gene>
    <name evidence="1" type="ORF">I553_9091</name>
</gene>
<dbReference type="AlphaFoldDB" id="X8AMQ2"/>
<name>X8AMQ2_MYCXE</name>